<feature type="transmembrane region" description="Helical" evidence="1">
    <location>
        <begin position="45"/>
        <end position="62"/>
    </location>
</feature>
<dbReference type="EMBL" id="VXPY01000014">
    <property type="protein sequence ID" value="MYD89242.1"/>
    <property type="molecule type" value="Genomic_DNA"/>
</dbReference>
<keyword evidence="1" id="KW-0812">Transmembrane</keyword>
<accession>A0A6B1DRA9</accession>
<reference evidence="2" key="1">
    <citation type="submission" date="2019-09" db="EMBL/GenBank/DDBJ databases">
        <title>Characterisation of the sponge microbiome using genome-centric metagenomics.</title>
        <authorList>
            <person name="Engelberts J.P."/>
            <person name="Robbins S.J."/>
            <person name="De Goeij J.M."/>
            <person name="Aranda M."/>
            <person name="Bell S.C."/>
            <person name="Webster N.S."/>
        </authorList>
    </citation>
    <scope>NUCLEOTIDE SEQUENCE</scope>
    <source>
        <strain evidence="2">SB0662_bin_9</strain>
    </source>
</reference>
<comment type="caution">
    <text evidence="2">The sequence shown here is derived from an EMBL/GenBank/DDBJ whole genome shotgun (WGS) entry which is preliminary data.</text>
</comment>
<organism evidence="2">
    <name type="scientific">Caldilineaceae bacterium SB0662_bin_9</name>
    <dbReference type="NCBI Taxonomy" id="2605258"/>
    <lineage>
        <taxon>Bacteria</taxon>
        <taxon>Bacillati</taxon>
        <taxon>Chloroflexota</taxon>
        <taxon>Caldilineae</taxon>
        <taxon>Caldilineales</taxon>
        <taxon>Caldilineaceae</taxon>
    </lineage>
</organism>
<gene>
    <name evidence="2" type="ORF">F4Y08_02720</name>
</gene>
<keyword evidence="1" id="KW-0472">Membrane</keyword>
<feature type="transmembrane region" description="Helical" evidence="1">
    <location>
        <begin position="15"/>
        <end position="33"/>
    </location>
</feature>
<proteinExistence type="predicted"/>
<evidence type="ECO:0008006" key="3">
    <source>
        <dbReference type="Google" id="ProtNLM"/>
    </source>
</evidence>
<evidence type="ECO:0000256" key="1">
    <source>
        <dbReference type="SAM" id="Phobius"/>
    </source>
</evidence>
<keyword evidence="1" id="KW-1133">Transmembrane helix</keyword>
<evidence type="ECO:0000313" key="2">
    <source>
        <dbReference type="EMBL" id="MYD89242.1"/>
    </source>
</evidence>
<dbReference type="AlphaFoldDB" id="A0A6B1DRA9"/>
<sequence length="139" mass="16064">MAEDEGQARTWHAHPQYAVLASLLGVLTIWLVLQDGRRPDTGNMLMALLAFGLALWHLQWLGSRVETNARELVLHRIGRARQAVAWSAVTNIRWTGRVTRSILVECRREAHREQLELPRLRDQEGLWQQLEDRLARDEA</sequence>
<name>A0A6B1DRA9_9CHLR</name>
<protein>
    <recommendedName>
        <fullName evidence="3">PH domain-containing protein</fullName>
    </recommendedName>
</protein>